<evidence type="ECO:0000313" key="1">
    <source>
        <dbReference type="EMBL" id="KYN44382.1"/>
    </source>
</evidence>
<dbReference type="Proteomes" id="UP000078541">
    <property type="component" value="Unassembled WGS sequence"/>
</dbReference>
<reference evidence="1 2" key="1">
    <citation type="submission" date="2016-03" db="EMBL/GenBank/DDBJ databases">
        <title>Trachymyrmex septentrionalis WGS genome.</title>
        <authorList>
            <person name="Nygaard S."/>
            <person name="Hu H."/>
            <person name="Boomsma J."/>
            <person name="Zhang G."/>
        </authorList>
    </citation>
    <scope>NUCLEOTIDE SEQUENCE [LARGE SCALE GENOMIC DNA]</scope>
    <source>
        <strain evidence="1">Tsep2-gDNA-1</strain>
        <tissue evidence="1">Whole body</tissue>
    </source>
</reference>
<organism evidence="1 2">
    <name type="scientific">Trachymyrmex septentrionalis</name>
    <dbReference type="NCBI Taxonomy" id="34720"/>
    <lineage>
        <taxon>Eukaryota</taxon>
        <taxon>Metazoa</taxon>
        <taxon>Ecdysozoa</taxon>
        <taxon>Arthropoda</taxon>
        <taxon>Hexapoda</taxon>
        <taxon>Insecta</taxon>
        <taxon>Pterygota</taxon>
        <taxon>Neoptera</taxon>
        <taxon>Endopterygota</taxon>
        <taxon>Hymenoptera</taxon>
        <taxon>Apocrita</taxon>
        <taxon>Aculeata</taxon>
        <taxon>Formicoidea</taxon>
        <taxon>Formicidae</taxon>
        <taxon>Myrmicinae</taxon>
        <taxon>Trachymyrmex</taxon>
    </lineage>
</organism>
<gene>
    <name evidence="1" type="ORF">ALC56_01196</name>
</gene>
<dbReference type="EMBL" id="KQ981225">
    <property type="protein sequence ID" value="KYN44382.1"/>
    <property type="molecule type" value="Genomic_DNA"/>
</dbReference>
<keyword evidence="2" id="KW-1185">Reference proteome</keyword>
<sequence>VSNLKKIGVENITLHAVETRINLFEKLWAKCKSQHEFITKRTLTFNAAKPRLNKISGNSL</sequence>
<name>A0A151K0X1_9HYME</name>
<protein>
    <submittedName>
        <fullName evidence="1">Uncharacterized protein</fullName>
    </submittedName>
</protein>
<dbReference type="AlphaFoldDB" id="A0A151K0X1"/>
<evidence type="ECO:0000313" key="2">
    <source>
        <dbReference type="Proteomes" id="UP000078541"/>
    </source>
</evidence>
<proteinExistence type="predicted"/>
<feature type="non-terminal residue" evidence="1">
    <location>
        <position position="1"/>
    </location>
</feature>
<accession>A0A151K0X1</accession>